<proteinExistence type="predicted"/>
<evidence type="ECO:0000313" key="2">
    <source>
        <dbReference type="Proteomes" id="UP000595140"/>
    </source>
</evidence>
<dbReference type="EMBL" id="OOIL02000347">
    <property type="protein sequence ID" value="VFQ63957.1"/>
    <property type="molecule type" value="Genomic_DNA"/>
</dbReference>
<name>A0A484KLD4_9ASTE</name>
<keyword evidence="2" id="KW-1185">Reference proteome</keyword>
<evidence type="ECO:0000313" key="1">
    <source>
        <dbReference type="EMBL" id="VFQ63957.1"/>
    </source>
</evidence>
<dbReference type="Pfam" id="PF14223">
    <property type="entry name" value="Retrotran_gag_2"/>
    <property type="match status" value="1"/>
</dbReference>
<dbReference type="Proteomes" id="UP000595140">
    <property type="component" value="Unassembled WGS sequence"/>
</dbReference>
<gene>
    <name evidence="1" type="ORF">CCAM_LOCUS5733</name>
</gene>
<organism evidence="1 2">
    <name type="scientific">Cuscuta campestris</name>
    <dbReference type="NCBI Taxonomy" id="132261"/>
    <lineage>
        <taxon>Eukaryota</taxon>
        <taxon>Viridiplantae</taxon>
        <taxon>Streptophyta</taxon>
        <taxon>Embryophyta</taxon>
        <taxon>Tracheophyta</taxon>
        <taxon>Spermatophyta</taxon>
        <taxon>Magnoliopsida</taxon>
        <taxon>eudicotyledons</taxon>
        <taxon>Gunneridae</taxon>
        <taxon>Pentapetalae</taxon>
        <taxon>asterids</taxon>
        <taxon>lamiids</taxon>
        <taxon>Solanales</taxon>
        <taxon>Convolvulaceae</taxon>
        <taxon>Cuscuteae</taxon>
        <taxon>Cuscuta</taxon>
        <taxon>Cuscuta subgen. Grammica</taxon>
        <taxon>Cuscuta sect. Cleistogrammica</taxon>
    </lineage>
</organism>
<dbReference type="OrthoDB" id="8042871at2759"/>
<evidence type="ECO:0008006" key="3">
    <source>
        <dbReference type="Google" id="ProtNLM"/>
    </source>
</evidence>
<reference evidence="1 2" key="1">
    <citation type="submission" date="2018-04" db="EMBL/GenBank/DDBJ databases">
        <authorList>
            <person name="Vogel A."/>
        </authorList>
    </citation>
    <scope>NUCLEOTIDE SEQUENCE [LARGE SCALE GENOMIC DNA]</scope>
</reference>
<protein>
    <recommendedName>
        <fullName evidence="3">Retrovirus-related Pol polyprotein from transposon TNT 1-94</fullName>
    </recommendedName>
</protein>
<dbReference type="AlphaFoldDB" id="A0A484KLD4"/>
<accession>A0A484KLD4</accession>
<sequence length="138" mass="15747">MKDLLVHLDLSRALKGDEGEPESMSAGDWEELCERCVSTIRLCIANSVVNWVIDEDSPTAIWEKLEKLYMAKSLTNKLVLKQRLYRLRMEDDDTLVGHMNVFNGLIDELKRIDVKIEECSRQNVGVLHWANSGWSIGG</sequence>